<dbReference type="RefSeq" id="WP_165302756.1">
    <property type="nucleotide sequence ID" value="NZ_JAAKZZ010000617.1"/>
</dbReference>
<evidence type="ECO:0000313" key="3">
    <source>
        <dbReference type="Proteomes" id="UP000477722"/>
    </source>
</evidence>
<keyword evidence="3" id="KW-1185">Reference proteome</keyword>
<protein>
    <recommendedName>
        <fullName evidence="4">Secreted protein</fullName>
    </recommendedName>
</protein>
<evidence type="ECO:0008006" key="4">
    <source>
        <dbReference type="Google" id="ProtNLM"/>
    </source>
</evidence>
<dbReference type="Pfam" id="PF18986">
    <property type="entry name" value="DUF5719"/>
    <property type="match status" value="1"/>
</dbReference>
<comment type="caution">
    <text evidence="2">The sequence shown here is derived from an EMBL/GenBank/DDBJ whole genome shotgun (WGS) entry which is preliminary data.</text>
</comment>
<gene>
    <name evidence="2" type="ORF">G5C65_33040</name>
</gene>
<feature type="non-terminal residue" evidence="2">
    <location>
        <position position="1"/>
    </location>
</feature>
<name>A0A6G4X8K7_9ACTN</name>
<accession>A0A6G4X8K7</accession>
<evidence type="ECO:0000256" key="1">
    <source>
        <dbReference type="SAM" id="MobiDB-lite"/>
    </source>
</evidence>
<reference evidence="2 3" key="1">
    <citation type="submission" date="2020-02" db="EMBL/GenBank/DDBJ databases">
        <title>Whole-genome analyses of novel actinobacteria.</title>
        <authorList>
            <person name="Sahin N."/>
            <person name="Tatar D."/>
        </authorList>
    </citation>
    <scope>NUCLEOTIDE SEQUENCE [LARGE SCALE GENOMIC DNA]</scope>
    <source>
        <strain evidence="2 3">SB3404</strain>
    </source>
</reference>
<feature type="region of interest" description="Disordered" evidence="1">
    <location>
        <begin position="1"/>
        <end position="32"/>
    </location>
</feature>
<dbReference type="Proteomes" id="UP000477722">
    <property type="component" value="Unassembled WGS sequence"/>
</dbReference>
<dbReference type="InterPro" id="IPR043777">
    <property type="entry name" value="DUF5719"/>
</dbReference>
<dbReference type="AlphaFoldDB" id="A0A6G4X8K7"/>
<evidence type="ECO:0000313" key="2">
    <source>
        <dbReference type="EMBL" id="NGO73084.1"/>
    </source>
</evidence>
<sequence length="418" mass="41853">GDQDAGGKLAAGRTGGKPVAPLSTPGLPVTATADSADAPALVGSADGRFAPGWTVQQTTAVSAGAGRGLQGLSCTAPGTSFWLPGASTAEERQDAVHLTNPDSTGAVVDLDLYGKDGKVKTPGGGGEGITVPPRSTVQVLLSTLTDEPATNLTLRVVARNGRVGAFVHAVDEKSGGDWLPAAGDAAPEAVLPGIPGDATSVRLVAFAPGGQDADLKVRLAGPSGAISPAGHETLHLKAGMTTAVDLRDLTQGETGSLVLSPAESAEDATPVVAAVRVTRGKGANQETAFIPSTAPVSDRAGVAGNGARDSELALTATDKDAKVRVTASSGAGGGSPRSTTVTVKAHTTKSFAPPRPQGGKGRYAVTVEPRSGGPVYASRTLTQRMDGVPAFTVQTLPDDRSTVAVPRSSEDLSILTDE</sequence>
<dbReference type="EMBL" id="JAAKZZ010000617">
    <property type="protein sequence ID" value="NGO73084.1"/>
    <property type="molecule type" value="Genomic_DNA"/>
</dbReference>
<proteinExistence type="predicted"/>
<organism evidence="2 3">
    <name type="scientific">Streptomyces boncukensis</name>
    <dbReference type="NCBI Taxonomy" id="2711219"/>
    <lineage>
        <taxon>Bacteria</taxon>
        <taxon>Bacillati</taxon>
        <taxon>Actinomycetota</taxon>
        <taxon>Actinomycetes</taxon>
        <taxon>Kitasatosporales</taxon>
        <taxon>Streptomycetaceae</taxon>
        <taxon>Streptomyces</taxon>
    </lineage>
</organism>